<evidence type="ECO:0000313" key="2">
    <source>
        <dbReference type="Proteomes" id="UP000823786"/>
    </source>
</evidence>
<dbReference type="Proteomes" id="UP000823786">
    <property type="component" value="Unassembled WGS sequence"/>
</dbReference>
<keyword evidence="2" id="KW-1185">Reference proteome</keyword>
<sequence>MIRKALIAAAGLALSGCVSQEQLRQERLIGQVDGKDSYRFWVYKDYQVKGWGETLCQGTGWSEVSREEGERDMFFAQGVPITNTRTYVTIVCR</sequence>
<evidence type="ECO:0000313" key="1">
    <source>
        <dbReference type="EMBL" id="MBP1856756.1"/>
    </source>
</evidence>
<evidence type="ECO:0008006" key="3">
    <source>
        <dbReference type="Google" id="ProtNLM"/>
    </source>
</evidence>
<gene>
    <name evidence="1" type="ORF">J2Z75_000236</name>
</gene>
<name>A0ABS4EFN4_9HYPH</name>
<accession>A0ABS4EFN4</accession>
<organism evidence="1 2">
    <name type="scientific">Rhizobium herbae</name>
    <dbReference type="NCBI Taxonomy" id="508661"/>
    <lineage>
        <taxon>Bacteria</taxon>
        <taxon>Pseudomonadati</taxon>
        <taxon>Pseudomonadota</taxon>
        <taxon>Alphaproteobacteria</taxon>
        <taxon>Hyphomicrobiales</taxon>
        <taxon>Rhizobiaceae</taxon>
        <taxon>Rhizobium/Agrobacterium group</taxon>
        <taxon>Rhizobium</taxon>
    </lineage>
</organism>
<dbReference type="RefSeq" id="WP_209846509.1">
    <property type="nucleotide sequence ID" value="NZ_JAGGJV010000001.1"/>
</dbReference>
<protein>
    <recommendedName>
        <fullName evidence="3">Lipoprotein</fullName>
    </recommendedName>
</protein>
<proteinExistence type="predicted"/>
<dbReference type="EMBL" id="JAGGJV010000001">
    <property type="protein sequence ID" value="MBP1856756.1"/>
    <property type="molecule type" value="Genomic_DNA"/>
</dbReference>
<comment type="caution">
    <text evidence="1">The sequence shown here is derived from an EMBL/GenBank/DDBJ whole genome shotgun (WGS) entry which is preliminary data.</text>
</comment>
<reference evidence="1 2" key="1">
    <citation type="submission" date="2021-03" db="EMBL/GenBank/DDBJ databases">
        <title>Genomic Encyclopedia of Type Strains, Phase IV (KMG-IV): sequencing the most valuable type-strain genomes for metagenomic binning, comparative biology and taxonomic classification.</title>
        <authorList>
            <person name="Goeker M."/>
        </authorList>
    </citation>
    <scope>NUCLEOTIDE SEQUENCE [LARGE SCALE GENOMIC DNA]</scope>
    <source>
        <strain evidence="1 2">DSM 26427</strain>
    </source>
</reference>
<dbReference type="PROSITE" id="PS51257">
    <property type="entry name" value="PROKAR_LIPOPROTEIN"/>
    <property type="match status" value="1"/>
</dbReference>